<dbReference type="SUPFAM" id="SSF143120">
    <property type="entry name" value="YefM-like"/>
    <property type="match status" value="1"/>
</dbReference>
<dbReference type="InterPro" id="IPR051405">
    <property type="entry name" value="phD/YefM_antitoxin"/>
</dbReference>
<sequence>MAATNKHEPEAWTVANAKAHLSEVIERAQSEPQMITRNGTPSVVIVSVEEWNRKTARKGSLATFLLDSPLAGAVLTDERLVDEPRDLAL</sequence>
<dbReference type="EMBL" id="BSNG01000009">
    <property type="protein sequence ID" value="GLQ12516.1"/>
    <property type="molecule type" value="Genomic_DNA"/>
</dbReference>
<dbReference type="Gene3D" id="3.40.1620.10">
    <property type="entry name" value="YefM-like domain"/>
    <property type="match status" value="1"/>
</dbReference>
<organism evidence="3 4">
    <name type="scientific">Devosia yakushimensis</name>
    <dbReference type="NCBI Taxonomy" id="470028"/>
    <lineage>
        <taxon>Bacteria</taxon>
        <taxon>Pseudomonadati</taxon>
        <taxon>Pseudomonadota</taxon>
        <taxon>Alphaproteobacteria</taxon>
        <taxon>Hyphomicrobiales</taxon>
        <taxon>Devosiaceae</taxon>
        <taxon>Devosia</taxon>
    </lineage>
</organism>
<gene>
    <name evidence="3" type="ORF">GCM10007913_44490</name>
</gene>
<comment type="caution">
    <text evidence="3">The sequence shown here is derived from an EMBL/GenBank/DDBJ whole genome shotgun (WGS) entry which is preliminary data.</text>
</comment>
<reference evidence="3" key="2">
    <citation type="submission" date="2023-01" db="EMBL/GenBank/DDBJ databases">
        <title>Draft genome sequence of Devosia yakushimensis strain NBRC 103855.</title>
        <authorList>
            <person name="Sun Q."/>
            <person name="Mori K."/>
        </authorList>
    </citation>
    <scope>NUCLEOTIDE SEQUENCE</scope>
    <source>
        <strain evidence="3">NBRC 103855</strain>
    </source>
</reference>
<evidence type="ECO:0000313" key="4">
    <source>
        <dbReference type="Proteomes" id="UP001161406"/>
    </source>
</evidence>
<protein>
    <recommendedName>
        <fullName evidence="2">Antitoxin</fullName>
    </recommendedName>
</protein>
<comment type="similarity">
    <text evidence="1 2">Belongs to the phD/YefM antitoxin family.</text>
</comment>
<dbReference type="NCBIfam" id="TIGR01552">
    <property type="entry name" value="phd_fam"/>
    <property type="match status" value="1"/>
</dbReference>
<reference evidence="3" key="1">
    <citation type="journal article" date="2014" name="Int. J. Syst. Evol. Microbiol.">
        <title>Complete genome of a new Firmicutes species belonging to the dominant human colonic microbiota ('Ruminococcus bicirculans') reveals two chromosomes and a selective capacity to utilize plant glucans.</title>
        <authorList>
            <consortium name="NISC Comparative Sequencing Program"/>
            <person name="Wegmann U."/>
            <person name="Louis P."/>
            <person name="Goesmann A."/>
            <person name="Henrissat B."/>
            <person name="Duncan S.H."/>
            <person name="Flint H.J."/>
        </authorList>
    </citation>
    <scope>NUCLEOTIDE SEQUENCE</scope>
    <source>
        <strain evidence="3">NBRC 103855</strain>
    </source>
</reference>
<comment type="function">
    <text evidence="2">Antitoxin component of a type II toxin-antitoxin (TA) system.</text>
</comment>
<dbReference type="Proteomes" id="UP001161406">
    <property type="component" value="Unassembled WGS sequence"/>
</dbReference>
<dbReference type="InterPro" id="IPR006442">
    <property type="entry name" value="Antitoxin_Phd/YefM"/>
</dbReference>
<evidence type="ECO:0000313" key="3">
    <source>
        <dbReference type="EMBL" id="GLQ12516.1"/>
    </source>
</evidence>
<keyword evidence="4" id="KW-1185">Reference proteome</keyword>
<proteinExistence type="inferred from homology"/>
<evidence type="ECO:0000256" key="1">
    <source>
        <dbReference type="ARBA" id="ARBA00009981"/>
    </source>
</evidence>
<dbReference type="PANTHER" id="PTHR33713:SF9">
    <property type="entry name" value="ANTITOXIN"/>
    <property type="match status" value="1"/>
</dbReference>
<dbReference type="RefSeq" id="WP_284394551.1">
    <property type="nucleotide sequence ID" value="NZ_BSNG01000009.1"/>
</dbReference>
<dbReference type="PANTHER" id="PTHR33713">
    <property type="entry name" value="ANTITOXIN YAFN-RELATED"/>
    <property type="match status" value="1"/>
</dbReference>
<dbReference type="InterPro" id="IPR036165">
    <property type="entry name" value="YefM-like_sf"/>
</dbReference>
<accession>A0ABQ5UM28</accession>
<name>A0ABQ5UM28_9HYPH</name>
<evidence type="ECO:0000256" key="2">
    <source>
        <dbReference type="RuleBase" id="RU362080"/>
    </source>
</evidence>
<dbReference type="Pfam" id="PF02604">
    <property type="entry name" value="PhdYeFM_antitox"/>
    <property type="match status" value="1"/>
</dbReference>